<keyword evidence="1" id="KW-1133">Transmembrane helix</keyword>
<dbReference type="Proteomes" id="UP000245216">
    <property type="component" value="Unassembled WGS sequence"/>
</dbReference>
<feature type="transmembrane region" description="Helical" evidence="1">
    <location>
        <begin position="12"/>
        <end position="27"/>
    </location>
</feature>
<name>A0A2U2BHA3_ALCFA</name>
<proteinExistence type="predicted"/>
<organism evidence="2 3">
    <name type="scientific">Alcaligenes faecalis</name>
    <dbReference type="NCBI Taxonomy" id="511"/>
    <lineage>
        <taxon>Bacteria</taxon>
        <taxon>Pseudomonadati</taxon>
        <taxon>Pseudomonadota</taxon>
        <taxon>Betaproteobacteria</taxon>
        <taxon>Burkholderiales</taxon>
        <taxon>Alcaligenaceae</taxon>
        <taxon>Alcaligenes</taxon>
    </lineage>
</organism>
<keyword evidence="1" id="KW-0472">Membrane</keyword>
<reference evidence="2 3" key="1">
    <citation type="submission" date="2018-05" db="EMBL/GenBank/DDBJ databases">
        <title>Genome Sequence of an Efficient Indole-Degrading Bacterium, Alcaligenes sp.YBY.</title>
        <authorList>
            <person name="Yang B."/>
        </authorList>
    </citation>
    <scope>NUCLEOTIDE SEQUENCE [LARGE SCALE GENOMIC DNA]</scope>
    <source>
        <strain evidence="2 3">YBY</strain>
    </source>
</reference>
<protein>
    <submittedName>
        <fullName evidence="2">Uncharacterized protein</fullName>
    </submittedName>
</protein>
<dbReference type="EMBL" id="QEXO01000004">
    <property type="protein sequence ID" value="PWE13372.1"/>
    <property type="molecule type" value="Genomic_DNA"/>
</dbReference>
<dbReference type="AlphaFoldDB" id="A0A2U2BHA3"/>
<evidence type="ECO:0000313" key="3">
    <source>
        <dbReference type="Proteomes" id="UP000245216"/>
    </source>
</evidence>
<dbReference type="STRING" id="511.UZ73_17395"/>
<keyword evidence="1" id="KW-0812">Transmembrane</keyword>
<sequence length="101" mass="11639">MLDYIPADGQPGFHLANFVVFFVRAWGRNRAQRKQTKQMQGGRPCKLIIVSCLLRVLSREQDLIVLSLGPALREGLIYTLPLGLETCHRTPIHHWKRFSQQ</sequence>
<evidence type="ECO:0000256" key="1">
    <source>
        <dbReference type="SAM" id="Phobius"/>
    </source>
</evidence>
<comment type="caution">
    <text evidence="2">The sequence shown here is derived from an EMBL/GenBank/DDBJ whole genome shotgun (WGS) entry which is preliminary data.</text>
</comment>
<accession>A0A2U2BHA3</accession>
<evidence type="ECO:0000313" key="2">
    <source>
        <dbReference type="EMBL" id="PWE13372.1"/>
    </source>
</evidence>
<gene>
    <name evidence="2" type="ORF">DF183_16320</name>
</gene>
<reference evidence="2 3" key="2">
    <citation type="submission" date="2018-05" db="EMBL/GenBank/DDBJ databases">
        <authorList>
            <person name="Lanie J.A."/>
            <person name="Ng W.-L."/>
            <person name="Kazmierczak K.M."/>
            <person name="Andrzejewski T.M."/>
            <person name="Davidsen T.M."/>
            <person name="Wayne K.J."/>
            <person name="Tettelin H."/>
            <person name="Glass J.I."/>
            <person name="Rusch D."/>
            <person name="Podicherti R."/>
            <person name="Tsui H.-C.T."/>
            <person name="Winkler M.E."/>
        </authorList>
    </citation>
    <scope>NUCLEOTIDE SEQUENCE [LARGE SCALE GENOMIC DNA]</scope>
    <source>
        <strain evidence="2 3">YBY</strain>
    </source>
</reference>